<comment type="similarity">
    <text evidence="2">Belongs to the CDP-glycerol glycerophosphotransferase family.</text>
</comment>
<dbReference type="InterPro" id="IPR007554">
    <property type="entry name" value="Glycerophosphate_synth"/>
</dbReference>
<dbReference type="RefSeq" id="WP_344714011.1">
    <property type="nucleotide sequence ID" value="NZ_BAAAWH010000001.1"/>
</dbReference>
<keyword evidence="8" id="KW-1185">Reference proteome</keyword>
<organism evidence="7 8">
    <name type="scientific">Microbacterium terregens</name>
    <dbReference type="NCBI Taxonomy" id="69363"/>
    <lineage>
        <taxon>Bacteria</taxon>
        <taxon>Bacillati</taxon>
        <taxon>Actinomycetota</taxon>
        <taxon>Actinomycetes</taxon>
        <taxon>Micrococcales</taxon>
        <taxon>Microbacteriaceae</taxon>
        <taxon>Microbacterium</taxon>
    </lineage>
</organism>
<evidence type="ECO:0000256" key="4">
    <source>
        <dbReference type="ARBA" id="ARBA00022679"/>
    </source>
</evidence>
<keyword evidence="3" id="KW-1003">Cell membrane</keyword>
<dbReference type="PANTHER" id="PTHR37316:SF3">
    <property type="entry name" value="TEICHOIC ACID GLYCEROL-PHOSPHATE TRANSFERASE"/>
    <property type="match status" value="1"/>
</dbReference>
<dbReference type="EMBL" id="JBHMBE010000002">
    <property type="protein sequence ID" value="MFB9645114.1"/>
    <property type="molecule type" value="Genomic_DNA"/>
</dbReference>
<name>A0ABV5T1D0_9MICO</name>
<dbReference type="InterPro" id="IPR051612">
    <property type="entry name" value="Teichoic_Acid_Biosynth"/>
</dbReference>
<dbReference type="Pfam" id="PF04464">
    <property type="entry name" value="Glyphos_transf"/>
    <property type="match status" value="1"/>
</dbReference>
<protein>
    <submittedName>
        <fullName evidence="7">CDP-glycerol glycerophosphotransferase family protein</fullName>
    </submittedName>
</protein>
<evidence type="ECO:0000256" key="5">
    <source>
        <dbReference type="ARBA" id="ARBA00022944"/>
    </source>
</evidence>
<proteinExistence type="inferred from homology"/>
<dbReference type="Gene3D" id="3.40.50.11820">
    <property type="match status" value="1"/>
</dbReference>
<evidence type="ECO:0000256" key="2">
    <source>
        <dbReference type="ARBA" id="ARBA00010488"/>
    </source>
</evidence>
<evidence type="ECO:0000256" key="1">
    <source>
        <dbReference type="ARBA" id="ARBA00004202"/>
    </source>
</evidence>
<evidence type="ECO:0000313" key="8">
    <source>
        <dbReference type="Proteomes" id="UP001589611"/>
    </source>
</evidence>
<keyword evidence="6" id="KW-0472">Membrane</keyword>
<dbReference type="PANTHER" id="PTHR37316">
    <property type="entry name" value="TEICHOIC ACID GLYCEROL-PHOSPHATE PRIMASE"/>
    <property type="match status" value="1"/>
</dbReference>
<dbReference type="SUPFAM" id="SSF53756">
    <property type="entry name" value="UDP-Glycosyltransferase/glycogen phosphorylase"/>
    <property type="match status" value="1"/>
</dbReference>
<sequence>MTDARFSTDGGATLIVSGSGARPESVELVGPRARVVGSTSGRGKTWKAVLPLRTSRWGAAELPLPVGSYELRIAHADGVEVDAPASLPLTQLGTLRAALEGSVLTIGPPVDPAYDSGDGQAALERRYATRPTALENAVFFESFYGRNASDNPLAIDRELARRAPDVTRYWSVVDLSVQVPEGAIPVVDGSPDWWRARGSSRLLVVNDWLRRTFSRRRGQVVVQTWHGTPLKRLALHRPGFDLRRMAAVLKESRRWNVLLAQNPYAAGILGKAYAFLSRPIWVEGYPRNDILVAGDDGATRAALGIRPGERVLLYAPTWRDDRNEIVDFIDPAVLAAATDSVVLVRGHSRTLLAGRDAEGPRVLDVTGFPDTARLLLAADALITDYSSVMFDFSVTGKPMFFLVPDIAHYRGELRGFYFDLVAHAPGPVVHTQDELVAALRDGDPAEYAAKYAQWRDKFNPRDDGHAAERVVNRIIDQRFIDPTVPAQSDRLRAN</sequence>
<dbReference type="InterPro" id="IPR043148">
    <property type="entry name" value="TagF_C"/>
</dbReference>
<dbReference type="InterPro" id="IPR043149">
    <property type="entry name" value="TagF_N"/>
</dbReference>
<reference evidence="7 8" key="1">
    <citation type="submission" date="2024-09" db="EMBL/GenBank/DDBJ databases">
        <authorList>
            <person name="Sun Q."/>
            <person name="Mori K."/>
        </authorList>
    </citation>
    <scope>NUCLEOTIDE SEQUENCE [LARGE SCALE GENOMIC DNA]</scope>
    <source>
        <strain evidence="7 8">JCM 1342</strain>
    </source>
</reference>
<dbReference type="Gene3D" id="3.40.50.12580">
    <property type="match status" value="1"/>
</dbReference>
<evidence type="ECO:0000256" key="6">
    <source>
        <dbReference type="ARBA" id="ARBA00023136"/>
    </source>
</evidence>
<evidence type="ECO:0000313" key="7">
    <source>
        <dbReference type="EMBL" id="MFB9645114.1"/>
    </source>
</evidence>
<accession>A0ABV5T1D0</accession>
<gene>
    <name evidence="7" type="ORF">ACFFPJ_04815</name>
</gene>
<dbReference type="Proteomes" id="UP001589611">
    <property type="component" value="Unassembled WGS sequence"/>
</dbReference>
<keyword evidence="4" id="KW-0808">Transferase</keyword>
<evidence type="ECO:0000256" key="3">
    <source>
        <dbReference type="ARBA" id="ARBA00022475"/>
    </source>
</evidence>
<comment type="subcellular location">
    <subcellularLocation>
        <location evidence="1">Cell membrane</location>
        <topology evidence="1">Peripheral membrane protein</topology>
    </subcellularLocation>
</comment>
<comment type="caution">
    <text evidence="7">The sequence shown here is derived from an EMBL/GenBank/DDBJ whole genome shotgun (WGS) entry which is preliminary data.</text>
</comment>
<keyword evidence="5" id="KW-0777">Teichoic acid biosynthesis</keyword>